<reference evidence="2" key="1">
    <citation type="submission" date="2020-11" db="EMBL/GenBank/DDBJ databases">
        <authorList>
            <person name="Tran Van P."/>
        </authorList>
    </citation>
    <scope>NUCLEOTIDE SEQUENCE</scope>
</reference>
<gene>
    <name evidence="2" type="ORF">TTEB3V08_LOCUS7782</name>
</gene>
<organism evidence="2">
    <name type="scientific">Timema tahoe</name>
    <dbReference type="NCBI Taxonomy" id="61484"/>
    <lineage>
        <taxon>Eukaryota</taxon>
        <taxon>Metazoa</taxon>
        <taxon>Ecdysozoa</taxon>
        <taxon>Arthropoda</taxon>
        <taxon>Hexapoda</taxon>
        <taxon>Insecta</taxon>
        <taxon>Pterygota</taxon>
        <taxon>Neoptera</taxon>
        <taxon>Polyneoptera</taxon>
        <taxon>Phasmatodea</taxon>
        <taxon>Timematodea</taxon>
        <taxon>Timematoidea</taxon>
        <taxon>Timematidae</taxon>
        <taxon>Timema</taxon>
    </lineage>
</organism>
<evidence type="ECO:0000313" key="2">
    <source>
        <dbReference type="EMBL" id="CAD7459836.1"/>
    </source>
</evidence>
<dbReference type="AlphaFoldDB" id="A0A7R9IJZ4"/>
<accession>A0A7R9IJZ4</accession>
<keyword evidence="1" id="KW-0732">Signal</keyword>
<dbReference type="SUPFAM" id="SSF53756">
    <property type="entry name" value="UDP-Glycosyltransferase/glycogen phosphorylase"/>
    <property type="match status" value="1"/>
</dbReference>
<protein>
    <submittedName>
        <fullName evidence="2">Uncharacterized protein</fullName>
    </submittedName>
</protein>
<evidence type="ECO:0000256" key="1">
    <source>
        <dbReference type="SAM" id="SignalP"/>
    </source>
</evidence>
<sequence length="135" mass="15073">MFQRVSISVLFIIVTSSQGARILGLFPVPAKSHMIVFEPLMKELATRGHQVTVVSAFPLDKTKDNYTDIKLDIPDITKITSDQVYPHFHGERQRKQVGKTTLRTPDRDSRLDLPIISSLLYCGSTALDYAPTEAG</sequence>
<proteinExistence type="predicted"/>
<feature type="chain" id="PRO_5031025195" evidence="1">
    <location>
        <begin position="20"/>
        <end position="135"/>
    </location>
</feature>
<name>A0A7R9IJZ4_9NEOP</name>
<dbReference type="Gene3D" id="3.40.50.2000">
    <property type="entry name" value="Glycogen Phosphorylase B"/>
    <property type="match status" value="1"/>
</dbReference>
<dbReference type="EMBL" id="OE003175">
    <property type="protein sequence ID" value="CAD7459836.1"/>
    <property type="molecule type" value="Genomic_DNA"/>
</dbReference>
<feature type="signal peptide" evidence="1">
    <location>
        <begin position="1"/>
        <end position="19"/>
    </location>
</feature>